<dbReference type="GO" id="GO:0000976">
    <property type="term" value="F:transcription cis-regulatory region binding"/>
    <property type="evidence" value="ECO:0007669"/>
    <property type="project" value="TreeGrafter"/>
</dbReference>
<feature type="compositionally biased region" description="Polar residues" evidence="7">
    <location>
        <begin position="396"/>
        <end position="417"/>
    </location>
</feature>
<keyword evidence="8" id="KW-0472">Membrane</keyword>
<feature type="signal peptide" evidence="9">
    <location>
        <begin position="1"/>
        <end position="24"/>
    </location>
</feature>
<evidence type="ECO:0000256" key="4">
    <source>
        <dbReference type="ARBA" id="ARBA00023125"/>
    </source>
</evidence>
<keyword evidence="3" id="KW-0805">Transcription regulation</keyword>
<feature type="compositionally biased region" description="Polar residues" evidence="7">
    <location>
        <begin position="424"/>
        <end position="438"/>
    </location>
</feature>
<sequence>MAPSHSFPLASLSLILHQTSCAFAAPWIVTKVYEQDVYTEDYGYRTTTRTLIDEITPTASPMPAALSTATHVTSDSYDDAVTVVQVLYPSGAGIESTYKYYNYQDSNIITQYFVDMVLTAPTSCSSQWTVTTAVPVYVPNAIEDALLATSMSTSYSVDDRQPFQPTTYTRALAFIDPTQLPASSLNRLSNSYQHTIYREYGCYDSSADSGSSYSYYDGSDGGSWLYDRYYYGVISPLGILLACILGWFGVWLIVGLIESWFQFQRLMRGWQARRGFPISWCMLAPIVSCLLLLFCRKGFQARTFEEAQVLQEKWQQMVFWRKVGLWLRWGFGFSYPPMLGPAPVKVGRPSKRPVAATAPLLGVSLPRSVMSDVHSDSGSNRGDSAASGPAMAYSPTPGQTLQVPPSIPSNRQQQAPNQPIPEVPSTTSGALPANTHATETARSDAARKLISDLQDLLSRTQGHSARSEVEETSDDPDQSRTKSPQGAAAGDNLALDDAENPLQLLARASDLQFSSAECRDAPILSTSSGSQSSLRPNSSPNEDLPIARSFFVPVKAKLDLGPDMDPIELGLTTLHEAELLFSFFYENLAHTRWGLDPTVHTVSFVRSQSAFLFTSMLAAAARFNPSTAALSKRLTRHCTSLAYKVIVQRYRSVEIVLAFMVNVPWMAPGSSSGDDDTCSYIAMALTVALDLSLNKIVTPSTGFDSTLQNRLAKADCIDAKRALYMDGFEAVDPASEWGRRLLRRRERAWIALFVLERGVCLARGRSYTVPLTALIENCDRWHISDIADSRDGPMNSMAVLRRNLDELLRKVKSRCDSCRLGDIGSEAAQSIKKLIEDFYDQWYAAWALEIGGPSRCLPPYVEILVTHTQLSTYGGVINHPTAPLEVKRFFRAAGLSSALNVMRAAIQGESRLKSMPNNTVIMIAFAACSALSLSVTPADSRSILAPSVRHLIEETADVLERIGAVPAHREGASVLYGRLLRELVRRAHVGFVSQKHIESAPVESLQPSSTLSDYCPIPSLTQPPMDPSTLWPETLQFSAMSDHQIIDAVNRADSAFGMNIPDVLLEDLMNWDWFDFANTADLGFGQ</sequence>
<evidence type="ECO:0008006" key="12">
    <source>
        <dbReference type="Google" id="ProtNLM"/>
    </source>
</evidence>
<evidence type="ECO:0000256" key="9">
    <source>
        <dbReference type="SAM" id="SignalP"/>
    </source>
</evidence>
<dbReference type="GO" id="GO:0000981">
    <property type="term" value="F:DNA-binding transcription factor activity, RNA polymerase II-specific"/>
    <property type="evidence" value="ECO:0007669"/>
    <property type="project" value="TreeGrafter"/>
</dbReference>
<dbReference type="GO" id="GO:0005634">
    <property type="term" value="C:nucleus"/>
    <property type="evidence" value="ECO:0007669"/>
    <property type="project" value="UniProtKB-SubCell"/>
</dbReference>
<evidence type="ECO:0000313" key="11">
    <source>
        <dbReference type="Proteomes" id="UP000813423"/>
    </source>
</evidence>
<feature type="transmembrane region" description="Helical" evidence="8">
    <location>
        <begin position="275"/>
        <end position="294"/>
    </location>
</feature>
<dbReference type="EMBL" id="JAIBSC010000122">
    <property type="protein sequence ID" value="KAH1896446.1"/>
    <property type="molecule type" value="Genomic_DNA"/>
</dbReference>
<evidence type="ECO:0000256" key="7">
    <source>
        <dbReference type="SAM" id="MobiDB-lite"/>
    </source>
</evidence>
<feature type="transmembrane region" description="Helical" evidence="8">
    <location>
        <begin position="229"/>
        <end position="254"/>
    </location>
</feature>
<proteinExistence type="predicted"/>
<keyword evidence="8" id="KW-0812">Transmembrane</keyword>
<evidence type="ECO:0000256" key="6">
    <source>
        <dbReference type="ARBA" id="ARBA00023242"/>
    </source>
</evidence>
<feature type="chain" id="PRO_5040462101" description="Transcription factor domain-containing protein" evidence="9">
    <location>
        <begin position="25"/>
        <end position="1086"/>
    </location>
</feature>
<feature type="region of interest" description="Disordered" evidence="7">
    <location>
        <begin position="371"/>
        <end position="442"/>
    </location>
</feature>
<evidence type="ECO:0000256" key="3">
    <source>
        <dbReference type="ARBA" id="ARBA00023015"/>
    </source>
</evidence>
<dbReference type="Proteomes" id="UP000813423">
    <property type="component" value="Unassembled WGS sequence"/>
</dbReference>
<keyword evidence="4" id="KW-0238">DNA-binding</keyword>
<keyword evidence="6" id="KW-0539">Nucleus</keyword>
<evidence type="ECO:0000256" key="5">
    <source>
        <dbReference type="ARBA" id="ARBA00023163"/>
    </source>
</evidence>
<protein>
    <recommendedName>
        <fullName evidence="12">Transcription factor domain-containing protein</fullName>
    </recommendedName>
</protein>
<dbReference type="PANTHER" id="PTHR31845">
    <property type="entry name" value="FINGER DOMAIN PROTEIN, PUTATIVE-RELATED"/>
    <property type="match status" value="1"/>
</dbReference>
<keyword evidence="2" id="KW-0862">Zinc</keyword>
<organism evidence="10 11">
    <name type="scientific">Aspergillus fumigatus</name>
    <name type="common">Neosartorya fumigata</name>
    <dbReference type="NCBI Taxonomy" id="746128"/>
    <lineage>
        <taxon>Eukaryota</taxon>
        <taxon>Fungi</taxon>
        <taxon>Dikarya</taxon>
        <taxon>Ascomycota</taxon>
        <taxon>Pezizomycotina</taxon>
        <taxon>Eurotiomycetes</taxon>
        <taxon>Eurotiomycetidae</taxon>
        <taxon>Eurotiales</taxon>
        <taxon>Aspergillaceae</taxon>
        <taxon>Aspergillus</taxon>
        <taxon>Aspergillus subgen. Fumigati</taxon>
    </lineage>
</organism>
<dbReference type="AlphaFoldDB" id="A0A9P8NC95"/>
<feature type="region of interest" description="Disordered" evidence="7">
    <location>
        <begin position="522"/>
        <end position="541"/>
    </location>
</feature>
<evidence type="ECO:0000313" key="10">
    <source>
        <dbReference type="EMBL" id="KAH1896446.1"/>
    </source>
</evidence>
<name>A0A9P8NC95_ASPFM</name>
<keyword evidence="5" id="KW-0804">Transcription</keyword>
<evidence type="ECO:0000256" key="2">
    <source>
        <dbReference type="ARBA" id="ARBA00022833"/>
    </source>
</evidence>
<feature type="region of interest" description="Disordered" evidence="7">
    <location>
        <begin position="459"/>
        <end position="492"/>
    </location>
</feature>
<comment type="subcellular location">
    <subcellularLocation>
        <location evidence="1">Nucleus</location>
    </subcellularLocation>
</comment>
<dbReference type="PANTHER" id="PTHR31845:SF17">
    <property type="entry name" value="ZN(II)2CYS6 TRANSCRIPTION FACTOR (EUROFUNG)"/>
    <property type="match status" value="1"/>
</dbReference>
<reference evidence="10" key="1">
    <citation type="submission" date="2021-08" db="EMBL/GenBank/DDBJ databases">
        <title>Global Aspergillus fumigatus from environmental and clinical sources.</title>
        <authorList>
            <person name="Barber A."/>
            <person name="Sae-Ong T."/>
        </authorList>
    </citation>
    <scope>NUCLEOTIDE SEQUENCE</scope>
    <source>
        <strain evidence="10">NRZ-2016-071</strain>
    </source>
</reference>
<evidence type="ECO:0000256" key="8">
    <source>
        <dbReference type="SAM" id="Phobius"/>
    </source>
</evidence>
<evidence type="ECO:0000256" key="1">
    <source>
        <dbReference type="ARBA" id="ARBA00004123"/>
    </source>
</evidence>
<keyword evidence="8" id="KW-1133">Transmembrane helix</keyword>
<keyword evidence="9" id="KW-0732">Signal</keyword>
<dbReference type="InterPro" id="IPR051089">
    <property type="entry name" value="prtT"/>
</dbReference>
<comment type="caution">
    <text evidence="10">The sequence shown here is derived from an EMBL/GenBank/DDBJ whole genome shotgun (WGS) entry which is preliminary data.</text>
</comment>
<accession>A0A9P8NC95</accession>
<dbReference type="CDD" id="cd12148">
    <property type="entry name" value="fungal_TF_MHR"/>
    <property type="match status" value="1"/>
</dbReference>
<gene>
    <name evidence="10" type="ORF">KXV57_001366</name>
</gene>